<organism evidence="2 3">
    <name type="scientific">Williamsia marianensis</name>
    <dbReference type="NCBI Taxonomy" id="85044"/>
    <lineage>
        <taxon>Bacteria</taxon>
        <taxon>Bacillati</taxon>
        <taxon>Actinomycetota</taxon>
        <taxon>Actinomycetes</taxon>
        <taxon>Mycobacteriales</taxon>
        <taxon>Nocardiaceae</taxon>
        <taxon>Williamsia</taxon>
    </lineage>
</organism>
<proteinExistence type="predicted"/>
<dbReference type="Gene3D" id="3.30.1310.10">
    <property type="entry name" value="Nucleoid-associated protein YbaB-like domain"/>
    <property type="match status" value="1"/>
</dbReference>
<dbReference type="InterPro" id="IPR004401">
    <property type="entry name" value="YbaB/EbfC"/>
</dbReference>
<reference evidence="2 3" key="1">
    <citation type="submission" date="2017-10" db="EMBL/GenBank/DDBJ databases">
        <title>The draft genome sequence of Williamsia sp. BULT 1.1 isolated from the semi-arid grassland soils from South Africa.</title>
        <authorList>
            <person name="Kabwe M.H."/>
            <person name="Govender N."/>
            <person name="Mutseka Lunga P."/>
            <person name="Vikram S."/>
            <person name="Makhalanyane T.P."/>
        </authorList>
    </citation>
    <scope>NUCLEOTIDE SEQUENCE [LARGE SCALE GENOMIC DNA]</scope>
    <source>
        <strain evidence="2 3">BULT 1.1</strain>
    </source>
</reference>
<dbReference type="InterPro" id="IPR036894">
    <property type="entry name" value="YbaB-like_sf"/>
</dbReference>
<feature type="coiled-coil region" evidence="1">
    <location>
        <begin position="15"/>
        <end position="42"/>
    </location>
</feature>
<dbReference type="SUPFAM" id="SSF82607">
    <property type="entry name" value="YbaB-like"/>
    <property type="match status" value="1"/>
</dbReference>
<dbReference type="EMBL" id="PEBD01000012">
    <property type="protein sequence ID" value="PHV64616.1"/>
    <property type="molecule type" value="Genomic_DNA"/>
</dbReference>
<dbReference type="RefSeq" id="WP_143696597.1">
    <property type="nucleotide sequence ID" value="NZ_PEBD01000012.1"/>
</dbReference>
<evidence type="ECO:0000313" key="2">
    <source>
        <dbReference type="EMBL" id="PHV64616.1"/>
    </source>
</evidence>
<protein>
    <recommendedName>
        <fullName evidence="4">DNA-binding protein YbaB</fullName>
    </recommendedName>
</protein>
<sequence length="116" mass="12847">MGIEPGQVDIGNSALAAVLIEVDEQRDRLRALAEEMREATVEATSKDRLITVVINARGLLTGLSIDPLAMRRYRAGQLADEIALLVRRADDELTERRNRLVGELVQNQGPGYSDLY</sequence>
<dbReference type="Pfam" id="PF02575">
    <property type="entry name" value="YbaB_DNA_bd"/>
    <property type="match status" value="1"/>
</dbReference>
<evidence type="ECO:0000313" key="3">
    <source>
        <dbReference type="Proteomes" id="UP000225108"/>
    </source>
</evidence>
<gene>
    <name evidence="2" type="ORF">CSW57_22715</name>
</gene>
<dbReference type="GO" id="GO:0003677">
    <property type="term" value="F:DNA binding"/>
    <property type="evidence" value="ECO:0007669"/>
    <property type="project" value="InterPro"/>
</dbReference>
<keyword evidence="1" id="KW-0175">Coiled coil</keyword>
<dbReference type="Proteomes" id="UP000225108">
    <property type="component" value="Unassembled WGS sequence"/>
</dbReference>
<dbReference type="AlphaFoldDB" id="A0A2G3PFX5"/>
<evidence type="ECO:0008006" key="4">
    <source>
        <dbReference type="Google" id="ProtNLM"/>
    </source>
</evidence>
<comment type="caution">
    <text evidence="2">The sequence shown here is derived from an EMBL/GenBank/DDBJ whole genome shotgun (WGS) entry which is preliminary data.</text>
</comment>
<evidence type="ECO:0000256" key="1">
    <source>
        <dbReference type="SAM" id="Coils"/>
    </source>
</evidence>
<accession>A0A2G3PFX5</accession>
<name>A0A2G3PFX5_WILMA</name>